<dbReference type="GO" id="GO:0004523">
    <property type="term" value="F:RNA-DNA hybrid ribonuclease activity"/>
    <property type="evidence" value="ECO:0007669"/>
    <property type="project" value="UniProtKB-UniRule"/>
</dbReference>
<feature type="region of interest" description="Disordered" evidence="13">
    <location>
        <begin position="1"/>
        <end position="62"/>
    </location>
</feature>
<organism evidence="15">
    <name type="scientific">Alexandrium monilatum</name>
    <dbReference type="NCBI Taxonomy" id="311494"/>
    <lineage>
        <taxon>Eukaryota</taxon>
        <taxon>Sar</taxon>
        <taxon>Alveolata</taxon>
        <taxon>Dinophyceae</taxon>
        <taxon>Gonyaulacales</taxon>
        <taxon>Pyrocystaceae</taxon>
        <taxon>Alexandrium</taxon>
    </lineage>
</organism>
<reference evidence="15" key="1">
    <citation type="submission" date="2021-01" db="EMBL/GenBank/DDBJ databases">
        <authorList>
            <person name="Corre E."/>
            <person name="Pelletier E."/>
            <person name="Niang G."/>
            <person name="Scheremetjew M."/>
            <person name="Finn R."/>
            <person name="Kale V."/>
            <person name="Holt S."/>
            <person name="Cochrane G."/>
            <person name="Meng A."/>
            <person name="Brown T."/>
            <person name="Cohen L."/>
        </authorList>
    </citation>
    <scope>NUCLEOTIDE SEQUENCE</scope>
    <source>
        <strain evidence="15">CCMP3105</strain>
    </source>
</reference>
<dbReference type="PANTHER" id="PTHR10954">
    <property type="entry name" value="RIBONUCLEASE H2 SUBUNIT A"/>
    <property type="match status" value="1"/>
</dbReference>
<feature type="binding site" evidence="11">
    <location>
        <position position="171"/>
    </location>
    <ligand>
        <name>a divalent metal cation</name>
        <dbReference type="ChEBI" id="CHEBI:60240"/>
    </ligand>
</feature>
<protein>
    <recommendedName>
        <fullName evidence="12">Ribonuclease</fullName>
        <ecNumber evidence="12">3.1.26.4</ecNumber>
    </recommendedName>
</protein>
<dbReference type="GO" id="GO:0003723">
    <property type="term" value="F:RNA binding"/>
    <property type="evidence" value="ECO:0007669"/>
    <property type="project" value="UniProtKB-UniRule"/>
</dbReference>
<dbReference type="InterPro" id="IPR012337">
    <property type="entry name" value="RNaseH-like_sf"/>
</dbReference>
<name>A0A7S4RFM7_9DINO</name>
<dbReference type="GO" id="GO:0005737">
    <property type="term" value="C:cytoplasm"/>
    <property type="evidence" value="ECO:0007669"/>
    <property type="project" value="UniProtKB-SubCell"/>
</dbReference>
<dbReference type="Pfam" id="PF01351">
    <property type="entry name" value="RNase_HII"/>
    <property type="match status" value="1"/>
</dbReference>
<evidence type="ECO:0000256" key="7">
    <source>
        <dbReference type="ARBA" id="ARBA00022723"/>
    </source>
</evidence>
<keyword evidence="5" id="KW-0963">Cytoplasm</keyword>
<evidence type="ECO:0000256" key="3">
    <source>
        <dbReference type="ARBA" id="ARBA00004496"/>
    </source>
</evidence>
<gene>
    <name evidence="15" type="ORF">AMON00008_LOCUS33955</name>
</gene>
<sequence length="275" mass="29260">MAGSGARANTGVKRARSVQKARGGSAAPRLKGRPAGRLVAKPGKARAPRLRPLPPSLPLGPVRPRGRGGALVIGADEAGRGPWAGPVVAAAVALGPVVRGLERGVTDSKRLAEAQRERVYEALTGNPGVHWSVALVGPARIDKVNILRASMEAMARAVRRIPGRVHKVFIDGPHVPGELAEHSCEAVIGGDRKNFAIAAASIIAKVTRDRLMMKLDRKHPQYGFKSHKGYGTAVHHKAIKRHGVLREHRRSYEPVRRLLSQGRGGRQGPGRGSSA</sequence>
<evidence type="ECO:0000256" key="10">
    <source>
        <dbReference type="ARBA" id="ARBA00023211"/>
    </source>
</evidence>
<keyword evidence="9 11" id="KW-0378">Hydrolase</keyword>
<dbReference type="NCBIfam" id="NF000595">
    <property type="entry name" value="PRK00015.1-3"/>
    <property type="match status" value="1"/>
</dbReference>
<feature type="binding site" evidence="11">
    <location>
        <position position="77"/>
    </location>
    <ligand>
        <name>a divalent metal cation</name>
        <dbReference type="ChEBI" id="CHEBI:60240"/>
    </ligand>
</feature>
<comment type="catalytic activity">
    <reaction evidence="1 11 12">
        <text>Endonucleolytic cleavage to 5'-phosphomonoester.</text>
        <dbReference type="EC" id="3.1.26.4"/>
    </reaction>
</comment>
<dbReference type="GO" id="GO:0006298">
    <property type="term" value="P:mismatch repair"/>
    <property type="evidence" value="ECO:0007669"/>
    <property type="project" value="TreeGrafter"/>
</dbReference>
<accession>A0A7S4RFM7</accession>
<dbReference type="CDD" id="cd07182">
    <property type="entry name" value="RNase_HII_bacteria_HII_like"/>
    <property type="match status" value="1"/>
</dbReference>
<dbReference type="InterPro" id="IPR001352">
    <property type="entry name" value="RNase_HII/HIII"/>
</dbReference>
<evidence type="ECO:0000259" key="14">
    <source>
        <dbReference type="PROSITE" id="PS51975"/>
    </source>
</evidence>
<feature type="region of interest" description="Disordered" evidence="13">
    <location>
        <begin position="250"/>
        <end position="275"/>
    </location>
</feature>
<dbReference type="InterPro" id="IPR022898">
    <property type="entry name" value="RNase_HII"/>
</dbReference>
<dbReference type="GO" id="GO:0043137">
    <property type="term" value="P:DNA replication, removal of RNA primer"/>
    <property type="evidence" value="ECO:0007669"/>
    <property type="project" value="TreeGrafter"/>
</dbReference>
<proteinExistence type="inferred from homology"/>
<feature type="domain" description="RNase H type-2" evidence="14">
    <location>
        <begin position="70"/>
        <end position="264"/>
    </location>
</feature>
<dbReference type="InterPro" id="IPR024567">
    <property type="entry name" value="RNase_HII/HIII_dom"/>
</dbReference>
<evidence type="ECO:0000313" key="15">
    <source>
        <dbReference type="EMBL" id="CAE4611291.1"/>
    </source>
</evidence>
<evidence type="ECO:0000256" key="5">
    <source>
        <dbReference type="ARBA" id="ARBA00022490"/>
    </source>
</evidence>
<dbReference type="PROSITE" id="PS51975">
    <property type="entry name" value="RNASE_H_2"/>
    <property type="match status" value="1"/>
</dbReference>
<comment type="cofactor">
    <cofactor evidence="11">
        <name>Mn(2+)</name>
        <dbReference type="ChEBI" id="CHEBI:29035"/>
    </cofactor>
    <cofactor evidence="11">
        <name>Mg(2+)</name>
        <dbReference type="ChEBI" id="CHEBI:18420"/>
    </cofactor>
    <text evidence="11">Manganese or magnesium. Binds 1 divalent metal ion per monomer in the absence of substrate. May bind a second metal ion after substrate binding.</text>
</comment>
<evidence type="ECO:0000256" key="6">
    <source>
        <dbReference type="ARBA" id="ARBA00022722"/>
    </source>
</evidence>
<keyword evidence="7 11" id="KW-0479">Metal-binding</keyword>
<evidence type="ECO:0000256" key="8">
    <source>
        <dbReference type="ARBA" id="ARBA00022759"/>
    </source>
</evidence>
<dbReference type="AlphaFoldDB" id="A0A7S4RFM7"/>
<evidence type="ECO:0000256" key="13">
    <source>
        <dbReference type="SAM" id="MobiDB-lite"/>
    </source>
</evidence>
<dbReference type="PANTHER" id="PTHR10954:SF23">
    <property type="entry name" value="RIBONUCLEASE"/>
    <property type="match status" value="1"/>
</dbReference>
<dbReference type="HAMAP" id="MF_00052_B">
    <property type="entry name" value="RNase_HII_B"/>
    <property type="match status" value="1"/>
</dbReference>
<evidence type="ECO:0000256" key="2">
    <source>
        <dbReference type="ARBA" id="ARBA00004065"/>
    </source>
</evidence>
<keyword evidence="10" id="KW-0464">Manganese</keyword>
<dbReference type="Gene3D" id="3.30.420.10">
    <property type="entry name" value="Ribonuclease H-like superfamily/Ribonuclease H"/>
    <property type="match status" value="1"/>
</dbReference>
<evidence type="ECO:0000256" key="4">
    <source>
        <dbReference type="ARBA" id="ARBA00007383"/>
    </source>
</evidence>
<evidence type="ECO:0000256" key="1">
    <source>
        <dbReference type="ARBA" id="ARBA00000077"/>
    </source>
</evidence>
<dbReference type="InterPro" id="IPR036397">
    <property type="entry name" value="RNaseH_sf"/>
</dbReference>
<comment type="similarity">
    <text evidence="4 12">Belongs to the RNase HII family.</text>
</comment>
<evidence type="ECO:0000256" key="12">
    <source>
        <dbReference type="RuleBase" id="RU003515"/>
    </source>
</evidence>
<dbReference type="EMBL" id="HBNR01048632">
    <property type="protein sequence ID" value="CAE4611291.1"/>
    <property type="molecule type" value="Transcribed_RNA"/>
</dbReference>
<feature type="compositionally biased region" description="Gly residues" evidence="13">
    <location>
        <begin position="262"/>
        <end position="275"/>
    </location>
</feature>
<evidence type="ECO:0000256" key="11">
    <source>
        <dbReference type="PROSITE-ProRule" id="PRU01319"/>
    </source>
</evidence>
<dbReference type="GO" id="GO:0032299">
    <property type="term" value="C:ribonuclease H2 complex"/>
    <property type="evidence" value="ECO:0007669"/>
    <property type="project" value="TreeGrafter"/>
</dbReference>
<evidence type="ECO:0000256" key="9">
    <source>
        <dbReference type="ARBA" id="ARBA00022801"/>
    </source>
</evidence>
<keyword evidence="6 11" id="KW-0540">Nuclease</keyword>
<dbReference type="GO" id="GO:0046872">
    <property type="term" value="F:metal ion binding"/>
    <property type="evidence" value="ECO:0007669"/>
    <property type="project" value="UniProtKB-KW"/>
</dbReference>
<dbReference type="SUPFAM" id="SSF53098">
    <property type="entry name" value="Ribonuclease H-like"/>
    <property type="match status" value="1"/>
</dbReference>
<dbReference type="EC" id="3.1.26.4" evidence="12"/>
<comment type="function">
    <text evidence="2 12">Endonuclease that specifically degrades the RNA of RNA-DNA hybrids.</text>
</comment>
<feature type="binding site" evidence="11">
    <location>
        <position position="76"/>
    </location>
    <ligand>
        <name>a divalent metal cation</name>
        <dbReference type="ChEBI" id="CHEBI:60240"/>
    </ligand>
</feature>
<comment type="subcellular location">
    <subcellularLocation>
        <location evidence="3">Cytoplasm</location>
    </subcellularLocation>
</comment>
<keyword evidence="8 11" id="KW-0255">Endonuclease</keyword>